<dbReference type="Proteomes" id="UP000248584">
    <property type="component" value="Unassembled WGS sequence"/>
</dbReference>
<organism evidence="3 4">
    <name type="scientific">Nonlabens dokdonensis</name>
    <dbReference type="NCBI Taxonomy" id="328515"/>
    <lineage>
        <taxon>Bacteria</taxon>
        <taxon>Pseudomonadati</taxon>
        <taxon>Bacteroidota</taxon>
        <taxon>Flavobacteriia</taxon>
        <taxon>Flavobacteriales</taxon>
        <taxon>Flavobacteriaceae</taxon>
        <taxon>Nonlabens</taxon>
    </lineage>
</organism>
<gene>
    <name evidence="3" type="ORF">LX97_03460</name>
</gene>
<dbReference type="Gene3D" id="3.90.1340.10">
    <property type="entry name" value="Phage tail collar domain"/>
    <property type="match status" value="1"/>
</dbReference>
<dbReference type="Pfam" id="PF07484">
    <property type="entry name" value="Collar"/>
    <property type="match status" value="1"/>
</dbReference>
<proteinExistence type="predicted"/>
<dbReference type="RefSeq" id="WP_015361508.1">
    <property type="nucleotide sequence ID" value="NZ_QKZR01000012.1"/>
</dbReference>
<dbReference type="SUPFAM" id="SSF88874">
    <property type="entry name" value="Receptor-binding domain of short tail fibre protein gp12"/>
    <property type="match status" value="1"/>
</dbReference>
<dbReference type="EMBL" id="QKZR01000012">
    <property type="protein sequence ID" value="PZX36278.1"/>
    <property type="molecule type" value="Genomic_DNA"/>
</dbReference>
<feature type="region of interest" description="Disordered" evidence="1">
    <location>
        <begin position="94"/>
        <end position="117"/>
    </location>
</feature>
<dbReference type="InterPro" id="IPR011083">
    <property type="entry name" value="Phage_tail_collar_dom"/>
</dbReference>
<feature type="compositionally biased region" description="Polar residues" evidence="1">
    <location>
        <begin position="94"/>
        <end position="109"/>
    </location>
</feature>
<comment type="caution">
    <text evidence="3">The sequence shown here is derived from an EMBL/GenBank/DDBJ whole genome shotgun (WGS) entry which is preliminary data.</text>
</comment>
<reference evidence="3 4" key="1">
    <citation type="submission" date="2018-06" db="EMBL/GenBank/DDBJ databases">
        <title>Genomic Encyclopedia of Archaeal and Bacterial Type Strains, Phase II (KMG-II): from individual species to whole genera.</title>
        <authorList>
            <person name="Goeker M."/>
        </authorList>
    </citation>
    <scope>NUCLEOTIDE SEQUENCE [LARGE SCALE GENOMIC DNA]</scope>
    <source>
        <strain evidence="3 4">DSM 17205</strain>
    </source>
</reference>
<accession>A0ABX5PTU8</accession>
<evidence type="ECO:0000259" key="2">
    <source>
        <dbReference type="Pfam" id="PF07484"/>
    </source>
</evidence>
<keyword evidence="4" id="KW-1185">Reference proteome</keyword>
<sequence>MNPFIAQIKLFAGNFAPRGWALCHGQLLAISGNSALFSLVGTTYGGDGRTTFGIPDLRGRVAVSSGQGPGLSNRQLGSRSGIESVTLNQLQLPQHNHSASGTVRASSSNGDDHEASSANLGIPLTRVTRRTSVTTNMYDAGPVTSVPMGTNNVEVTLSNTGQQLSHENRSPFLALNYIIALVGTYPSRN</sequence>
<evidence type="ECO:0000313" key="4">
    <source>
        <dbReference type="Proteomes" id="UP000248584"/>
    </source>
</evidence>
<feature type="domain" description="Phage tail collar" evidence="2">
    <location>
        <begin position="7"/>
        <end position="61"/>
    </location>
</feature>
<dbReference type="InterPro" id="IPR037053">
    <property type="entry name" value="Phage_tail_collar_dom_sf"/>
</dbReference>
<name>A0ABX5PTU8_9FLAO</name>
<evidence type="ECO:0000256" key="1">
    <source>
        <dbReference type="SAM" id="MobiDB-lite"/>
    </source>
</evidence>
<protein>
    <submittedName>
        <fullName evidence="3">Microcystin-dependent protein</fullName>
    </submittedName>
</protein>
<evidence type="ECO:0000313" key="3">
    <source>
        <dbReference type="EMBL" id="PZX36278.1"/>
    </source>
</evidence>